<dbReference type="PANTHER" id="PTHR34236">
    <property type="entry name" value="DIMETHYL SULFOXIDE REDUCTASE TRANSCRIPTIONAL ACTIVATOR"/>
    <property type="match status" value="1"/>
</dbReference>
<dbReference type="PANTHER" id="PTHR34236:SF1">
    <property type="entry name" value="DIMETHYL SULFOXIDE REDUCTASE TRANSCRIPTIONAL ACTIVATOR"/>
    <property type="match status" value="1"/>
</dbReference>
<dbReference type="RefSeq" id="WP_267162002.1">
    <property type="nucleotide sequence ID" value="NZ_CP112972.1"/>
</dbReference>
<evidence type="ECO:0000259" key="3">
    <source>
        <dbReference type="Pfam" id="PF04967"/>
    </source>
</evidence>
<dbReference type="Proteomes" id="UP001596445">
    <property type="component" value="Unassembled WGS sequence"/>
</dbReference>
<comment type="caution">
    <text evidence="4">The sequence shown here is derived from an EMBL/GenBank/DDBJ whole genome shotgun (WGS) entry which is preliminary data.</text>
</comment>
<keyword evidence="5" id="KW-1185">Reference proteome</keyword>
<protein>
    <submittedName>
        <fullName evidence="4">Helix-turn-helix domain-containing protein</fullName>
    </submittedName>
</protein>
<evidence type="ECO:0000313" key="4">
    <source>
        <dbReference type="EMBL" id="MFC7059247.1"/>
    </source>
</evidence>
<organism evidence="4 5">
    <name type="scientific">Halovenus salina</name>
    <dbReference type="NCBI Taxonomy" id="1510225"/>
    <lineage>
        <taxon>Archaea</taxon>
        <taxon>Methanobacteriati</taxon>
        <taxon>Methanobacteriota</taxon>
        <taxon>Stenosarchaea group</taxon>
        <taxon>Halobacteria</taxon>
        <taxon>Halobacteriales</taxon>
        <taxon>Haloarculaceae</taxon>
        <taxon>Halovenus</taxon>
    </lineage>
</organism>
<accession>A0ABD5W2F7</accession>
<dbReference type="Pfam" id="PF04967">
    <property type="entry name" value="HTH_10"/>
    <property type="match status" value="1"/>
</dbReference>
<evidence type="ECO:0000256" key="2">
    <source>
        <dbReference type="ARBA" id="ARBA00023163"/>
    </source>
</evidence>
<keyword evidence="1" id="KW-0805">Transcription regulation</keyword>
<dbReference type="AlphaFoldDB" id="A0ABD5W2F7"/>
<dbReference type="GeneID" id="76631375"/>
<dbReference type="InterPro" id="IPR007050">
    <property type="entry name" value="HTH_bacterioopsin"/>
</dbReference>
<reference evidence="4 5" key="1">
    <citation type="journal article" date="2019" name="Int. J. Syst. Evol. Microbiol.">
        <title>The Global Catalogue of Microorganisms (GCM) 10K type strain sequencing project: providing services to taxonomists for standard genome sequencing and annotation.</title>
        <authorList>
            <consortium name="The Broad Institute Genomics Platform"/>
            <consortium name="The Broad Institute Genome Sequencing Center for Infectious Disease"/>
            <person name="Wu L."/>
            <person name="Ma J."/>
        </authorList>
    </citation>
    <scope>NUCLEOTIDE SEQUENCE [LARGE SCALE GENOMIC DNA]</scope>
    <source>
        <strain evidence="4 5">JCM 30072</strain>
    </source>
</reference>
<proteinExistence type="predicted"/>
<keyword evidence="2" id="KW-0804">Transcription</keyword>
<gene>
    <name evidence="4" type="ORF">ACFQQG_15040</name>
</gene>
<feature type="domain" description="HTH bat-type" evidence="3">
    <location>
        <begin position="155"/>
        <end position="206"/>
    </location>
</feature>
<evidence type="ECO:0000313" key="5">
    <source>
        <dbReference type="Proteomes" id="UP001596445"/>
    </source>
</evidence>
<name>A0ABD5W2F7_9EURY</name>
<sequence length="215" mass="24014">MYVEFYNTSNILEETLKSFSDARVDIRDLATSPDTTLRLICVARDASLADFIAVTAEDPMVDKAVALSDEGNGGLLRLTLVPDTVDQKVYEAAVDLDGLYLNARNTDHGWYVKMNFPDKHAFGTFQSRAEEYGMDIQPTVVRDRQFFLSEEAFGLTGKQQEVLAEAIKSGYFEVPRRASLSDVSERVGISDQAASERIRRGMKTLAENGVTDYFE</sequence>
<dbReference type="EMBL" id="JBHSZI010000001">
    <property type="protein sequence ID" value="MFC7059247.1"/>
    <property type="molecule type" value="Genomic_DNA"/>
</dbReference>
<evidence type="ECO:0000256" key="1">
    <source>
        <dbReference type="ARBA" id="ARBA00023015"/>
    </source>
</evidence>